<proteinExistence type="predicted"/>
<name>A0A0R1VAL0_9LACO</name>
<dbReference type="AlphaFoldDB" id="A0A0R1VAL0"/>
<feature type="domain" description="Beta-lactamase-related" evidence="4">
    <location>
        <begin position="32"/>
        <end position="334"/>
    </location>
</feature>
<dbReference type="SUPFAM" id="SSF56601">
    <property type="entry name" value="beta-lactamase/transpeptidase-like"/>
    <property type="match status" value="1"/>
</dbReference>
<reference evidence="5 6" key="1">
    <citation type="journal article" date="2015" name="Genome Announc.">
        <title>Expanding the biotechnology potential of lactobacilli through comparative genomics of 213 strains and associated genera.</title>
        <authorList>
            <person name="Sun Z."/>
            <person name="Harris H.M."/>
            <person name="McCann A."/>
            <person name="Guo C."/>
            <person name="Argimon S."/>
            <person name="Zhang W."/>
            <person name="Yang X."/>
            <person name="Jeffery I.B."/>
            <person name="Cooney J.C."/>
            <person name="Kagawa T.F."/>
            <person name="Liu W."/>
            <person name="Song Y."/>
            <person name="Salvetti E."/>
            <person name="Wrobel A."/>
            <person name="Rasinkangas P."/>
            <person name="Parkhill J."/>
            <person name="Rea M.C."/>
            <person name="O'Sullivan O."/>
            <person name="Ritari J."/>
            <person name="Douillard F.P."/>
            <person name="Paul Ross R."/>
            <person name="Yang R."/>
            <person name="Briner A.E."/>
            <person name="Felis G.E."/>
            <person name="de Vos W.M."/>
            <person name="Barrangou R."/>
            <person name="Klaenhammer T.R."/>
            <person name="Caufield P.W."/>
            <person name="Cui Y."/>
            <person name="Zhang H."/>
            <person name="O'Toole P.W."/>
        </authorList>
    </citation>
    <scope>NUCLEOTIDE SEQUENCE [LARGE SCALE GENOMIC DNA]</scope>
    <source>
        <strain evidence="5 6">DSM 16045</strain>
    </source>
</reference>
<gene>
    <name evidence="5" type="ORF">FC60_GL000172</name>
</gene>
<dbReference type="EMBL" id="AZFN01000010">
    <property type="protein sequence ID" value="KRM02512.1"/>
    <property type="molecule type" value="Genomic_DNA"/>
</dbReference>
<evidence type="ECO:0000313" key="6">
    <source>
        <dbReference type="Proteomes" id="UP000051739"/>
    </source>
</evidence>
<dbReference type="GO" id="GO:0016020">
    <property type="term" value="C:membrane"/>
    <property type="evidence" value="ECO:0007669"/>
    <property type="project" value="UniProtKB-SubCell"/>
</dbReference>
<organism evidence="5 6">
    <name type="scientific">Limosilactobacillus gastricus DSM 16045</name>
    <dbReference type="NCBI Taxonomy" id="1423749"/>
    <lineage>
        <taxon>Bacteria</taxon>
        <taxon>Bacillati</taxon>
        <taxon>Bacillota</taxon>
        <taxon>Bacilli</taxon>
        <taxon>Lactobacillales</taxon>
        <taxon>Lactobacillaceae</taxon>
        <taxon>Limosilactobacillus</taxon>
    </lineage>
</organism>
<dbReference type="PANTHER" id="PTHR46825">
    <property type="entry name" value="D-ALANYL-D-ALANINE-CARBOXYPEPTIDASE/ENDOPEPTIDASE AMPH"/>
    <property type="match status" value="1"/>
</dbReference>
<dbReference type="PANTHER" id="PTHR46825:SF11">
    <property type="entry name" value="PENICILLIN-BINDING PROTEIN 4"/>
    <property type="match status" value="1"/>
</dbReference>
<dbReference type="Proteomes" id="UP000051739">
    <property type="component" value="Unassembled WGS sequence"/>
</dbReference>
<evidence type="ECO:0000313" key="5">
    <source>
        <dbReference type="EMBL" id="KRM02512.1"/>
    </source>
</evidence>
<dbReference type="InterPro" id="IPR012338">
    <property type="entry name" value="Beta-lactam/transpept-like"/>
</dbReference>
<evidence type="ECO:0000256" key="1">
    <source>
        <dbReference type="ARBA" id="ARBA00004370"/>
    </source>
</evidence>
<evidence type="ECO:0000256" key="2">
    <source>
        <dbReference type="ARBA" id="ARBA00023136"/>
    </source>
</evidence>
<dbReference type="InterPro" id="IPR050491">
    <property type="entry name" value="AmpC-like"/>
</dbReference>
<dbReference type="Pfam" id="PF00144">
    <property type="entry name" value="Beta-lactamase"/>
    <property type="match status" value="1"/>
</dbReference>
<evidence type="ECO:0000259" key="4">
    <source>
        <dbReference type="Pfam" id="PF00144"/>
    </source>
</evidence>
<evidence type="ECO:0000256" key="3">
    <source>
        <dbReference type="SAM" id="SignalP"/>
    </source>
</evidence>
<comment type="caution">
    <text evidence="5">The sequence shown here is derived from an EMBL/GenBank/DDBJ whole genome shotgun (WGS) entry which is preliminary data.</text>
</comment>
<sequence length="362" mass="39774">MKKKIGLFILTLLVVGFGCWGQAQAASTKTIKQTINQLVKQKGFSGTITVVKNGRVIIQTSRGYANYVKKQPNRSQNQYQIASIQKSMTAEMIAKLASQKKLSLNDKLSKYYPKIKNADQVTLRQLLNMVSGLKVSSTISLHSFKSQQAYLNYLGSHATIQTNKIGQWQYSSFNYNLLAGIVEQVSGKSYQQYFEQVIAKPLGLKNYSFVTKFSSKVAQGYYNRGLSRYQAAGKPGKPSQYMSFGAGTIAMSGQDLYKVLAAMLSGKLIGTSNAQDLYSSKYLSGTTYTAGFYHVGQQLIKNQATYHMHGRQSGVDTAVEISADGQNAVIVQSNNGTLTSGGTVNHVIDLPIYQKLVGYDDN</sequence>
<accession>A0A0R1VAL0</accession>
<keyword evidence="6" id="KW-1185">Reference proteome</keyword>
<dbReference type="InterPro" id="IPR001466">
    <property type="entry name" value="Beta-lactam-related"/>
</dbReference>
<protein>
    <submittedName>
        <fullName evidence="5">Penicillin-binding protein (Beta-lactamase class C)</fullName>
    </submittedName>
</protein>
<dbReference type="Gene3D" id="3.40.710.10">
    <property type="entry name" value="DD-peptidase/beta-lactamase superfamily"/>
    <property type="match status" value="1"/>
</dbReference>
<feature type="chain" id="PRO_5006412161" evidence="3">
    <location>
        <begin position="26"/>
        <end position="362"/>
    </location>
</feature>
<keyword evidence="2" id="KW-0472">Membrane</keyword>
<dbReference type="PATRIC" id="fig|1423749.3.peg.172"/>
<feature type="signal peptide" evidence="3">
    <location>
        <begin position="1"/>
        <end position="25"/>
    </location>
</feature>
<dbReference type="PROSITE" id="PS51257">
    <property type="entry name" value="PROKAR_LIPOPROTEIN"/>
    <property type="match status" value="1"/>
</dbReference>
<dbReference type="RefSeq" id="WP_056937267.1">
    <property type="nucleotide sequence ID" value="NZ_AZFN01000010.1"/>
</dbReference>
<comment type="subcellular location">
    <subcellularLocation>
        <location evidence="1">Membrane</location>
    </subcellularLocation>
</comment>
<keyword evidence="3" id="KW-0732">Signal</keyword>